<evidence type="ECO:0000256" key="2">
    <source>
        <dbReference type="ARBA" id="ARBA00022857"/>
    </source>
</evidence>
<name>A0ABR4L277_9EURO</name>
<dbReference type="PRINTS" id="PR00081">
    <property type="entry name" value="GDHRDH"/>
</dbReference>
<gene>
    <name evidence="4" type="ORF">BJY01DRAFT_201404</name>
</gene>
<sequence>MQPTSGQILSVPMASRYAAVHQSPKGPGDARPTASQIVQDQGLKDQLGDKVILLTGASAGLGVETAKALFETGATLYLTARDLDKAQAALGSLAGSERVHLLELDLNSLASVRRCAAEFKKKSNTLNILIENAGVMACPEGVTADGFETQLGTNHLAHFLLFYLLQPVLLASSTPSFNSRVVILASSAHMITDVHFDNINLRGEYDPWMAYGQSKTANIWTANEIDRRFGSKGLHAFSLHPGAIATDLLKHVTDELRTSWTEDEYLKGYWKSPAQGAATTVWAALAKELDGKGGKYLDDCQIAGPHDPARSGGQGPGYKSWAYNLDGERRLWHKTLELLKSDDL</sequence>
<dbReference type="Gene3D" id="3.40.50.720">
    <property type="entry name" value="NAD(P)-binding Rossmann-like Domain"/>
    <property type="match status" value="1"/>
</dbReference>
<keyword evidence="2" id="KW-0521">NADP</keyword>
<dbReference type="CDD" id="cd05327">
    <property type="entry name" value="retinol-DH_like_SDR_c_like"/>
    <property type="match status" value="1"/>
</dbReference>
<dbReference type="EMBL" id="JBFXLU010000001">
    <property type="protein sequence ID" value="KAL2858619.1"/>
    <property type="molecule type" value="Genomic_DNA"/>
</dbReference>
<accession>A0ABR4L277</accession>
<comment type="similarity">
    <text evidence="1">Belongs to the short-chain dehydrogenases/reductases (SDR) family.</text>
</comment>
<reference evidence="4 5" key="1">
    <citation type="submission" date="2024-07" db="EMBL/GenBank/DDBJ databases">
        <title>Section-level genome sequencing and comparative genomics of Aspergillus sections Usti and Cavernicolus.</title>
        <authorList>
            <consortium name="Lawrence Berkeley National Laboratory"/>
            <person name="Nybo J.L."/>
            <person name="Vesth T.C."/>
            <person name="Theobald S."/>
            <person name="Frisvad J.C."/>
            <person name="Larsen T.O."/>
            <person name="Kjaerboelling I."/>
            <person name="Rothschild-Mancinelli K."/>
            <person name="Lyhne E.K."/>
            <person name="Kogle M.E."/>
            <person name="Barry K."/>
            <person name="Clum A."/>
            <person name="Na H."/>
            <person name="Ledsgaard L."/>
            <person name="Lin J."/>
            <person name="Lipzen A."/>
            <person name="Kuo A."/>
            <person name="Riley R."/>
            <person name="Mondo S."/>
            <person name="Labutti K."/>
            <person name="Haridas S."/>
            <person name="Pangalinan J."/>
            <person name="Salamov A.A."/>
            <person name="Simmons B.A."/>
            <person name="Magnuson J.K."/>
            <person name="Chen J."/>
            <person name="Drula E."/>
            <person name="Henrissat B."/>
            <person name="Wiebenga A."/>
            <person name="Lubbers R.J."/>
            <person name="Gomes A.C."/>
            <person name="Makela M.R."/>
            <person name="Stajich J."/>
            <person name="Grigoriev I.V."/>
            <person name="Mortensen U.H."/>
            <person name="De Vries R.P."/>
            <person name="Baker S.E."/>
            <person name="Andersen M.R."/>
        </authorList>
    </citation>
    <scope>NUCLEOTIDE SEQUENCE [LARGE SCALE GENOMIC DNA]</scope>
    <source>
        <strain evidence="4 5">CBS 123904</strain>
    </source>
</reference>
<evidence type="ECO:0000313" key="5">
    <source>
        <dbReference type="Proteomes" id="UP001610446"/>
    </source>
</evidence>
<organism evidence="4 5">
    <name type="scientific">Aspergillus pseudoustus</name>
    <dbReference type="NCBI Taxonomy" id="1810923"/>
    <lineage>
        <taxon>Eukaryota</taxon>
        <taxon>Fungi</taxon>
        <taxon>Dikarya</taxon>
        <taxon>Ascomycota</taxon>
        <taxon>Pezizomycotina</taxon>
        <taxon>Eurotiomycetes</taxon>
        <taxon>Eurotiomycetidae</taxon>
        <taxon>Eurotiales</taxon>
        <taxon>Aspergillaceae</taxon>
        <taxon>Aspergillus</taxon>
        <taxon>Aspergillus subgen. Nidulantes</taxon>
    </lineage>
</organism>
<dbReference type="Pfam" id="PF00106">
    <property type="entry name" value="adh_short"/>
    <property type="match status" value="1"/>
</dbReference>
<dbReference type="PANTHER" id="PTHR24320">
    <property type="entry name" value="RETINOL DEHYDROGENASE"/>
    <property type="match status" value="1"/>
</dbReference>
<dbReference type="Proteomes" id="UP001610446">
    <property type="component" value="Unassembled WGS sequence"/>
</dbReference>
<dbReference type="PANTHER" id="PTHR24320:SF272">
    <property type="entry name" value="NAD(P)-BINDING ROSSMANN-FOLD SUPERFAMILY PROTEIN"/>
    <property type="match status" value="1"/>
</dbReference>
<evidence type="ECO:0008006" key="6">
    <source>
        <dbReference type="Google" id="ProtNLM"/>
    </source>
</evidence>
<dbReference type="InterPro" id="IPR036291">
    <property type="entry name" value="NAD(P)-bd_dom_sf"/>
</dbReference>
<evidence type="ECO:0000313" key="4">
    <source>
        <dbReference type="EMBL" id="KAL2858619.1"/>
    </source>
</evidence>
<keyword evidence="5" id="KW-1185">Reference proteome</keyword>
<protein>
    <recommendedName>
        <fullName evidence="6">Short-chain dehydrogenase</fullName>
    </recommendedName>
</protein>
<dbReference type="InterPro" id="IPR002347">
    <property type="entry name" value="SDR_fam"/>
</dbReference>
<evidence type="ECO:0000256" key="1">
    <source>
        <dbReference type="ARBA" id="ARBA00006484"/>
    </source>
</evidence>
<comment type="caution">
    <text evidence="4">The sequence shown here is derived from an EMBL/GenBank/DDBJ whole genome shotgun (WGS) entry which is preliminary data.</text>
</comment>
<evidence type="ECO:0000256" key="3">
    <source>
        <dbReference type="ARBA" id="ARBA00023002"/>
    </source>
</evidence>
<dbReference type="SUPFAM" id="SSF51735">
    <property type="entry name" value="NAD(P)-binding Rossmann-fold domains"/>
    <property type="match status" value="1"/>
</dbReference>
<proteinExistence type="inferred from homology"/>
<keyword evidence="3" id="KW-0560">Oxidoreductase</keyword>